<feature type="region of interest" description="Disordered" evidence="1">
    <location>
        <begin position="786"/>
        <end position="805"/>
    </location>
</feature>
<feature type="compositionally biased region" description="Basic and acidic residues" evidence="1">
    <location>
        <begin position="933"/>
        <end position="947"/>
    </location>
</feature>
<dbReference type="Gramene" id="rna-AYBTSS11_LOCUS1759">
    <property type="protein sequence ID" value="CAJ1844953.1"/>
    <property type="gene ID" value="gene-AYBTSS11_LOCUS1759"/>
</dbReference>
<sequence length="1007" mass="110994">MANKFEKSADPELPGHLLLEQYQAQLVSAVRTTLDTSSSPSLLEAGLHLATKWNLFLDGLESPIVSSKLRPCLDESWPVILQALALDAVPVDSEGNEAPIENTQKHSATAHRYSMVELKCEDFKFLWGFSLLGLFQSQHPALCKPILQLAFVNAKHSGNLPSNDVKPSGLKLYEIVLPMFQFLLTERFFGAGLLPTDICKELLQILSYTTYIDNSWHSLAVSILSEVAQNCPRQVFNSENLALITMELCLGYLFKVFRRVHALVLSSADTTVTHPNTEVNVIQTLCSATNAVINCIDTKNPKSVVLALVLISYKCVREASTEVCLSEAIEMVNCTSPLLKRIIDDEPEPEPDDSIIRLRAMFGTCLSVVAALTKDCIEGFHLQEVKNFNQRRIIHTKLAFSLEQIISVSKLALESKYAEDCEARNSICVGALKYCIRCIQTLLIDSNTQVQVIGLQFLKARIQRGVNIEDNSFMMFVVGELITDIFTLIHKLLKNTITRESVTIASECLSLLVLLQTLSKGNDCQRSFMNLLLEAIVMIFLSTEAGFSQEVSDLRSTAVKLVSRLAQIPSSAIHFKDVLLSMPPHHRQQLQGVIRASVTHDKNPIDLKVPVLDIKLPKPSEGSEVKHSVPSPAAVMQTDDNDKEEDEVSEDDWDAFQSFPVSKNGDEDDSETEHTAEGKGPVNISSEMESSIGGVELQESSISKSIDSEKELKGDECLEVVKEKHDGTYPGTNKQQDNENQEMEEKLQNSVLLEEGTSIPGNELVSCDQKLEVKAEMEKKLQYSKLQREGTSIPGNGQVSCDNKPELAVEKEVNLQNSRLQEEGTSIPGNELVSYDQKLEVEAEEEKSQNSGIQEEGTAITGNELGSGDHEPAVEADEEKSQNSGLQEEGAPFPGNEVGSGNYEPEVEAEEEKSQNSGLQEEGASILRNEAGSGDHEEKLQNSRFQEEGASILGNELNSCEQKAEVEAEGSIKEELVSHSPALQHNKSGDCVEKDGVIENKSHITRS</sequence>
<keyword evidence="3" id="KW-1185">Reference proteome</keyword>
<feature type="region of interest" description="Disordered" evidence="1">
    <location>
        <begin position="619"/>
        <end position="746"/>
    </location>
</feature>
<dbReference type="InterPro" id="IPR044218">
    <property type="entry name" value="SWEETIE"/>
</dbReference>
<dbReference type="AlphaFoldDB" id="A0AA86S1J8"/>
<dbReference type="InterPro" id="IPR016024">
    <property type="entry name" value="ARM-type_fold"/>
</dbReference>
<gene>
    <name evidence="2" type="ORF">AYBTSS11_LOCUS1759</name>
</gene>
<feature type="region of interest" description="Disordered" evidence="1">
    <location>
        <begin position="815"/>
        <end position="949"/>
    </location>
</feature>
<feature type="compositionally biased region" description="Polar residues" evidence="1">
    <location>
        <begin position="815"/>
        <end position="828"/>
    </location>
</feature>
<evidence type="ECO:0000313" key="2">
    <source>
        <dbReference type="EMBL" id="CAJ1844953.1"/>
    </source>
</evidence>
<feature type="region of interest" description="Disordered" evidence="1">
    <location>
        <begin position="964"/>
        <end position="1007"/>
    </location>
</feature>
<protein>
    <submittedName>
        <fullName evidence="2">Uncharacterized protein</fullName>
    </submittedName>
</protein>
<reference evidence="2" key="1">
    <citation type="submission" date="2023-10" db="EMBL/GenBank/DDBJ databases">
        <authorList>
            <person name="Domelevo Entfellner J.-B."/>
        </authorList>
    </citation>
    <scope>NUCLEOTIDE SEQUENCE</scope>
</reference>
<dbReference type="Proteomes" id="UP001189624">
    <property type="component" value="Chromosome 1"/>
</dbReference>
<feature type="compositionally biased region" description="Polar residues" evidence="1">
    <location>
        <begin position="789"/>
        <end position="801"/>
    </location>
</feature>
<accession>A0AA86S1J8</accession>
<dbReference type="PANTHER" id="PTHR46975">
    <property type="entry name" value="PROTEIN SWEETIE"/>
    <property type="match status" value="1"/>
</dbReference>
<dbReference type="GO" id="GO:0005975">
    <property type="term" value="P:carbohydrate metabolic process"/>
    <property type="evidence" value="ECO:0007669"/>
    <property type="project" value="InterPro"/>
</dbReference>
<feature type="compositionally biased region" description="Basic and acidic residues" evidence="1">
    <location>
        <begin position="964"/>
        <end position="977"/>
    </location>
</feature>
<proteinExistence type="predicted"/>
<organism evidence="2 3">
    <name type="scientific">Sphenostylis stenocarpa</name>
    <dbReference type="NCBI Taxonomy" id="92480"/>
    <lineage>
        <taxon>Eukaryota</taxon>
        <taxon>Viridiplantae</taxon>
        <taxon>Streptophyta</taxon>
        <taxon>Embryophyta</taxon>
        <taxon>Tracheophyta</taxon>
        <taxon>Spermatophyta</taxon>
        <taxon>Magnoliopsida</taxon>
        <taxon>eudicotyledons</taxon>
        <taxon>Gunneridae</taxon>
        <taxon>Pentapetalae</taxon>
        <taxon>rosids</taxon>
        <taxon>fabids</taxon>
        <taxon>Fabales</taxon>
        <taxon>Fabaceae</taxon>
        <taxon>Papilionoideae</taxon>
        <taxon>50 kb inversion clade</taxon>
        <taxon>NPAAA clade</taxon>
        <taxon>indigoferoid/millettioid clade</taxon>
        <taxon>Phaseoleae</taxon>
        <taxon>Sphenostylis</taxon>
    </lineage>
</organism>
<dbReference type="Pfam" id="PF20210">
    <property type="entry name" value="Laa1_Sip1_HTR5"/>
    <property type="match status" value="1"/>
</dbReference>
<feature type="compositionally biased region" description="Acidic residues" evidence="1">
    <location>
        <begin position="639"/>
        <end position="654"/>
    </location>
</feature>
<dbReference type="SUPFAM" id="SSF48371">
    <property type="entry name" value="ARM repeat"/>
    <property type="match status" value="1"/>
</dbReference>
<evidence type="ECO:0000256" key="1">
    <source>
        <dbReference type="SAM" id="MobiDB-lite"/>
    </source>
</evidence>
<dbReference type="InterPro" id="IPR046837">
    <property type="entry name" value="Laa1/Sip1/HEATR5-like_HEAT"/>
</dbReference>
<evidence type="ECO:0000313" key="3">
    <source>
        <dbReference type="Proteomes" id="UP001189624"/>
    </source>
</evidence>
<name>A0AA86S1J8_9FABA</name>
<feature type="compositionally biased region" description="Basic and acidic residues" evidence="1">
    <location>
        <begin position="987"/>
        <end position="1007"/>
    </location>
</feature>
<dbReference type="EMBL" id="OY731398">
    <property type="protein sequence ID" value="CAJ1844953.1"/>
    <property type="molecule type" value="Genomic_DNA"/>
</dbReference>
<feature type="compositionally biased region" description="Basic and acidic residues" evidence="1">
    <location>
        <begin position="706"/>
        <end position="727"/>
    </location>
</feature>
<dbReference type="PANTHER" id="PTHR46975:SF2">
    <property type="entry name" value="PROTEIN SWEETIE"/>
    <property type="match status" value="1"/>
</dbReference>